<proteinExistence type="inferred from homology"/>
<dbReference type="Pfam" id="PF00535">
    <property type="entry name" value="Glycos_transf_2"/>
    <property type="match status" value="1"/>
</dbReference>
<keyword evidence="5" id="KW-0472">Membrane</keyword>
<feature type="region of interest" description="Disordered" evidence="4">
    <location>
        <begin position="1"/>
        <end position="25"/>
    </location>
</feature>
<evidence type="ECO:0000256" key="3">
    <source>
        <dbReference type="ARBA" id="ARBA00022679"/>
    </source>
</evidence>
<evidence type="ECO:0000256" key="2">
    <source>
        <dbReference type="ARBA" id="ARBA00022676"/>
    </source>
</evidence>
<dbReference type="AlphaFoldDB" id="A0A369ARK8"/>
<comment type="similarity">
    <text evidence="1">Belongs to the glycosyltransferase 2 family.</text>
</comment>
<dbReference type="PANTHER" id="PTHR43179:SF12">
    <property type="entry name" value="GALACTOFURANOSYLTRANSFERASE GLFT2"/>
    <property type="match status" value="1"/>
</dbReference>
<feature type="transmembrane region" description="Helical" evidence="5">
    <location>
        <begin position="336"/>
        <end position="355"/>
    </location>
</feature>
<evidence type="ECO:0000313" key="7">
    <source>
        <dbReference type="EMBL" id="RCX11643.1"/>
    </source>
</evidence>
<feature type="transmembrane region" description="Helical" evidence="5">
    <location>
        <begin position="278"/>
        <end position="299"/>
    </location>
</feature>
<keyword evidence="3 7" id="KW-0808">Transferase</keyword>
<evidence type="ECO:0000256" key="4">
    <source>
        <dbReference type="SAM" id="MobiDB-lite"/>
    </source>
</evidence>
<dbReference type="SUPFAM" id="SSF53448">
    <property type="entry name" value="Nucleotide-diphospho-sugar transferases"/>
    <property type="match status" value="1"/>
</dbReference>
<keyword evidence="5" id="KW-0812">Transmembrane</keyword>
<accession>A0A369ARK8</accession>
<dbReference type="InterPro" id="IPR029044">
    <property type="entry name" value="Nucleotide-diphossugar_trans"/>
</dbReference>
<dbReference type="Proteomes" id="UP000252174">
    <property type="component" value="Unassembled WGS sequence"/>
</dbReference>
<dbReference type="Gene3D" id="3.90.550.10">
    <property type="entry name" value="Spore Coat Polysaccharide Biosynthesis Protein SpsA, Chain A"/>
    <property type="match status" value="1"/>
</dbReference>
<dbReference type="PANTHER" id="PTHR43179">
    <property type="entry name" value="RHAMNOSYLTRANSFERASE WBBL"/>
    <property type="match status" value="1"/>
</dbReference>
<evidence type="ECO:0000259" key="6">
    <source>
        <dbReference type="Pfam" id="PF00535"/>
    </source>
</evidence>
<comment type="caution">
    <text evidence="7">The sequence shown here is derived from an EMBL/GenBank/DDBJ whole genome shotgun (WGS) entry which is preliminary data.</text>
</comment>
<dbReference type="GO" id="GO:0016757">
    <property type="term" value="F:glycosyltransferase activity"/>
    <property type="evidence" value="ECO:0007669"/>
    <property type="project" value="UniProtKB-KW"/>
</dbReference>
<dbReference type="CDD" id="cd02525">
    <property type="entry name" value="Succinoglycan_BP_ExoA"/>
    <property type="match status" value="1"/>
</dbReference>
<protein>
    <submittedName>
        <fullName evidence="7">Cellulose synthase/poly-beta-1,6-N-acetylglucosamine synthase-like glycosyltransferase</fullName>
    </submittedName>
</protein>
<feature type="domain" description="Glycosyltransferase 2-like" evidence="6">
    <location>
        <begin position="38"/>
        <end position="173"/>
    </location>
</feature>
<dbReference type="InterPro" id="IPR001173">
    <property type="entry name" value="Glyco_trans_2-like"/>
</dbReference>
<reference evidence="7 8" key="1">
    <citation type="submission" date="2018-07" db="EMBL/GenBank/DDBJ databases">
        <title>Genomic Encyclopedia of Type Strains, Phase IV (KMG-IV): sequencing the most valuable type-strain genomes for metagenomic binning, comparative biology and taxonomic classification.</title>
        <authorList>
            <person name="Goeker M."/>
        </authorList>
    </citation>
    <scope>NUCLEOTIDE SEQUENCE [LARGE SCALE GENOMIC DNA]</scope>
    <source>
        <strain evidence="7 8">DSM 100911</strain>
    </source>
</reference>
<dbReference type="EMBL" id="QPJU01000001">
    <property type="protein sequence ID" value="RCX11643.1"/>
    <property type="molecule type" value="Genomic_DNA"/>
</dbReference>
<keyword evidence="5" id="KW-1133">Transmembrane helix</keyword>
<sequence length="378" mass="41272">MAVPENPAHLAEPAAPGPRAATPMLPELAEPGEARCVSIIVPCRNECAYIDALCDAALAQRLPEGWQLELLVADGQSDDGTRARLDARAAQEPRLRVLDNPQRIVSTGLNACLAQARGAVIVRMDVHTRFAPDYVAQCLAALARSGADNVGGPWVARGQGAWGRAIAAAFQCRWVVGGARSRDRAYEGEVDTVYLGCWPRAVFARVGGFDETLVRNQDDEHNLRLRRQGGRIWQSARIHSWYVPRDALGALFRQQFQYGYWRPFVLRKHGQPGSVRQIVPMMFVAALAVSTVVLPFFYAPLAGLLLAYAAYLGGASLAAARGAVQDTAAPRGARWGLLWRLPAVIAAYHLGYGLGSWRGMIDILWQRQTGPAMQDLTR</sequence>
<evidence type="ECO:0000313" key="8">
    <source>
        <dbReference type="Proteomes" id="UP000252174"/>
    </source>
</evidence>
<gene>
    <name evidence="7" type="ORF">DFR45_101170</name>
</gene>
<evidence type="ECO:0000256" key="1">
    <source>
        <dbReference type="ARBA" id="ARBA00006739"/>
    </source>
</evidence>
<keyword evidence="8" id="KW-1185">Reference proteome</keyword>
<evidence type="ECO:0000256" key="5">
    <source>
        <dbReference type="SAM" id="Phobius"/>
    </source>
</evidence>
<name>A0A369ARK8_9BURK</name>
<keyword evidence="2" id="KW-0328">Glycosyltransferase</keyword>
<feature type="transmembrane region" description="Helical" evidence="5">
    <location>
        <begin position="305"/>
        <end position="324"/>
    </location>
</feature>
<organism evidence="7 8">
    <name type="scientific">Extensimonas vulgaris</name>
    <dbReference type="NCBI Taxonomy" id="1031594"/>
    <lineage>
        <taxon>Bacteria</taxon>
        <taxon>Pseudomonadati</taxon>
        <taxon>Pseudomonadota</taxon>
        <taxon>Betaproteobacteria</taxon>
        <taxon>Burkholderiales</taxon>
        <taxon>Comamonadaceae</taxon>
        <taxon>Extensimonas</taxon>
    </lineage>
</organism>